<feature type="binding site" evidence="11">
    <location>
        <position position="163"/>
    </location>
    <ligand>
        <name>NAD(+)</name>
        <dbReference type="ChEBI" id="CHEBI:57540"/>
    </ligand>
</feature>
<dbReference type="RefSeq" id="WP_153353645.1">
    <property type="nucleotide sequence ID" value="NZ_JAYKOO010000012.1"/>
</dbReference>
<evidence type="ECO:0000256" key="1">
    <source>
        <dbReference type="ARBA" id="ARBA00004701"/>
    </source>
</evidence>
<evidence type="ECO:0000256" key="2">
    <source>
        <dbReference type="ARBA" id="ARBA00006601"/>
    </source>
</evidence>
<feature type="binding site" evidence="11">
    <location>
        <position position="35"/>
    </location>
    <ligand>
        <name>NAD(+)</name>
        <dbReference type="ChEBI" id="CHEBI:57540"/>
    </ligand>
</feature>
<feature type="active site" description="Nucleophile" evidence="9">
    <location>
        <position position="272"/>
    </location>
</feature>
<dbReference type="PIRSF" id="PIRSF000124">
    <property type="entry name" value="UDPglc_GDPman_dh"/>
    <property type="match status" value="1"/>
</dbReference>
<feature type="binding site" evidence="10">
    <location>
        <begin position="160"/>
        <end position="163"/>
    </location>
    <ligand>
        <name>substrate</name>
    </ligand>
</feature>
<feature type="binding site" evidence="10">
    <location>
        <position position="269"/>
    </location>
    <ligand>
        <name>substrate</name>
    </ligand>
</feature>
<feature type="domain" description="UDP-glucose/GDP-mannose dehydrogenase C-terminal" evidence="12">
    <location>
        <begin position="326"/>
        <end position="427"/>
    </location>
</feature>
<dbReference type="InterPro" id="IPR014027">
    <property type="entry name" value="UDP-Glc/GDP-Man_DH_C"/>
</dbReference>
<dbReference type="PANTHER" id="PTHR43750">
    <property type="entry name" value="UDP-GLUCOSE 6-DEHYDROGENASE TUAD"/>
    <property type="match status" value="1"/>
</dbReference>
<dbReference type="EMBL" id="WIXI01000039">
    <property type="protein sequence ID" value="MQY46142.1"/>
    <property type="molecule type" value="Genomic_DNA"/>
</dbReference>
<dbReference type="GO" id="GO:0006065">
    <property type="term" value="P:UDP-glucuronate biosynthetic process"/>
    <property type="evidence" value="ECO:0007669"/>
    <property type="project" value="UniProtKB-UniPathway"/>
</dbReference>
<protein>
    <recommendedName>
        <fullName evidence="4 8">UDP-glucose 6-dehydrogenase</fullName>
        <ecNumber evidence="3 8">1.1.1.22</ecNumber>
    </recommendedName>
</protein>
<dbReference type="PROSITE" id="PS51257">
    <property type="entry name" value="PROKAR_LIPOPROTEIN"/>
    <property type="match status" value="1"/>
</dbReference>
<comment type="caution">
    <text evidence="13">The sequence shown here is derived from an EMBL/GenBank/DDBJ whole genome shotgun (WGS) entry which is preliminary data.</text>
</comment>
<keyword evidence="6 8" id="KW-0520">NAD</keyword>
<accession>A0A6A8A477</accession>
<dbReference type="SUPFAM" id="SSF48179">
    <property type="entry name" value="6-phosphogluconate dehydrogenase C-terminal domain-like"/>
    <property type="match status" value="1"/>
</dbReference>
<name>A0A6A8A477_9HYPH</name>
<feature type="binding site" evidence="10">
    <location>
        <begin position="261"/>
        <end position="265"/>
    </location>
    <ligand>
        <name>substrate</name>
    </ligand>
</feature>
<dbReference type="UniPathway" id="UPA00038">
    <property type="reaction ID" value="UER00491"/>
</dbReference>
<dbReference type="GO" id="GO:0000271">
    <property type="term" value="P:polysaccharide biosynthetic process"/>
    <property type="evidence" value="ECO:0007669"/>
    <property type="project" value="InterPro"/>
</dbReference>
<comment type="pathway">
    <text evidence="1">Nucleotide-sugar biosynthesis; UDP-alpha-D-glucuronate biosynthesis; UDP-alpha-D-glucuronate from UDP-alpha-D-glucose: step 1/1.</text>
</comment>
<dbReference type="Proteomes" id="UP000435138">
    <property type="component" value="Unassembled WGS sequence"/>
</dbReference>
<dbReference type="NCBIfam" id="TIGR03026">
    <property type="entry name" value="NDP-sugDHase"/>
    <property type="match status" value="1"/>
</dbReference>
<evidence type="ECO:0000313" key="13">
    <source>
        <dbReference type="EMBL" id="MQY46142.1"/>
    </source>
</evidence>
<feature type="binding site" evidence="11">
    <location>
        <position position="87"/>
    </location>
    <ligand>
        <name>NAD(+)</name>
        <dbReference type="ChEBI" id="CHEBI:57540"/>
    </ligand>
</feature>
<dbReference type="PIRSF" id="PIRSF500134">
    <property type="entry name" value="UDPglc_DH_bac"/>
    <property type="match status" value="1"/>
</dbReference>
<dbReference type="InterPro" id="IPR028357">
    <property type="entry name" value="UDPglc_DH_bac"/>
</dbReference>
<sequence length="458" mass="49142">MKICVIGTGYVGLVSGACFAEIGHHVTCMDIHEDKIAKLRAGQMPIYEPGLEALVARNQDAGRLIFTTQIQDAIDADVSIFFICVGTPASALDGGANLDYVFAAVGDIARHAAIQRQSRPEQILFVTKSTVPVGTNSEIEQIVGRYIPSSGFAISSNPEFLREGAAIKDFMNPDRIVIGSSSPQARRTLEDIYRPIAEAGAAVHLVSSVQTAELVKYVANAFLATKISFINEVARLAEEAGADIDEVVAGVGADARIGRDFLTPGPGYGGSCFPKDTQALVKTAIEYNSPLTIVEAVIAANHRHKLMMVSKIRKAIGGRLEGKRIAVLGLAFKANTDDMRDSPALVIVPGLVRLGAQVVGYDPIAGENAQLLMPDIRLEANVFEAAKDADAVVILTEWPEFHGLDLNRLMENSRGRTVIDLRNVVSKQSVESFTGAYFGLGKTHGQHIIHVPVEMEVA</sequence>
<evidence type="ECO:0000256" key="6">
    <source>
        <dbReference type="ARBA" id="ARBA00023027"/>
    </source>
</evidence>
<gene>
    <name evidence="13" type="ORF">GAO09_08750</name>
</gene>
<dbReference type="AlphaFoldDB" id="A0A6A8A477"/>
<feature type="binding site" evidence="10">
    <location>
        <position position="333"/>
    </location>
    <ligand>
        <name>substrate</name>
    </ligand>
</feature>
<comment type="catalytic activity">
    <reaction evidence="7 8">
        <text>UDP-alpha-D-glucose + 2 NAD(+) + H2O = UDP-alpha-D-glucuronate + 2 NADH + 3 H(+)</text>
        <dbReference type="Rhea" id="RHEA:23596"/>
        <dbReference type="ChEBI" id="CHEBI:15377"/>
        <dbReference type="ChEBI" id="CHEBI:15378"/>
        <dbReference type="ChEBI" id="CHEBI:57540"/>
        <dbReference type="ChEBI" id="CHEBI:57945"/>
        <dbReference type="ChEBI" id="CHEBI:58052"/>
        <dbReference type="ChEBI" id="CHEBI:58885"/>
        <dbReference type="EC" id="1.1.1.22"/>
    </reaction>
</comment>
<dbReference type="InterPro" id="IPR008927">
    <property type="entry name" value="6-PGluconate_DH-like_C_sf"/>
</dbReference>
<dbReference type="InterPro" id="IPR014026">
    <property type="entry name" value="UDP-Glc/GDP-Man_DH_dimer"/>
</dbReference>
<dbReference type="SUPFAM" id="SSF52413">
    <property type="entry name" value="UDP-glucose/GDP-mannose dehydrogenase C-terminal domain"/>
    <property type="match status" value="1"/>
</dbReference>
<feature type="binding site" evidence="11">
    <location>
        <position position="275"/>
    </location>
    <ligand>
        <name>NAD(+)</name>
        <dbReference type="ChEBI" id="CHEBI:57540"/>
    </ligand>
</feature>
<feature type="binding site" evidence="11">
    <location>
        <position position="340"/>
    </location>
    <ligand>
        <name>NAD(+)</name>
        <dbReference type="ChEBI" id="CHEBI:57540"/>
    </ligand>
</feature>
<feature type="binding site" evidence="11">
    <location>
        <position position="30"/>
    </location>
    <ligand>
        <name>NAD(+)</name>
        <dbReference type="ChEBI" id="CHEBI:57540"/>
    </ligand>
</feature>
<dbReference type="SUPFAM" id="SSF51735">
    <property type="entry name" value="NAD(P)-binding Rossmann-fold domains"/>
    <property type="match status" value="1"/>
</dbReference>
<evidence type="ECO:0000259" key="12">
    <source>
        <dbReference type="SMART" id="SM00984"/>
    </source>
</evidence>
<dbReference type="InterPro" id="IPR017476">
    <property type="entry name" value="UDP-Glc/GDP-Man"/>
</dbReference>
<keyword evidence="5 8" id="KW-0560">Oxidoreductase</keyword>
<dbReference type="InterPro" id="IPR001732">
    <property type="entry name" value="UDP-Glc/GDP-Man_DH_N"/>
</dbReference>
<dbReference type="Pfam" id="PF03720">
    <property type="entry name" value="UDPG_MGDP_dh_C"/>
    <property type="match status" value="1"/>
</dbReference>
<evidence type="ECO:0000256" key="5">
    <source>
        <dbReference type="ARBA" id="ARBA00023002"/>
    </source>
</evidence>
<keyword evidence="14" id="KW-1185">Reference proteome</keyword>
<evidence type="ECO:0000256" key="9">
    <source>
        <dbReference type="PIRSR" id="PIRSR500134-1"/>
    </source>
</evidence>
<evidence type="ECO:0000256" key="4">
    <source>
        <dbReference type="ARBA" id="ARBA00015132"/>
    </source>
</evidence>
<dbReference type="PANTHER" id="PTHR43750:SF3">
    <property type="entry name" value="UDP-GLUCOSE 6-DEHYDROGENASE TUAD"/>
    <property type="match status" value="1"/>
</dbReference>
<comment type="similarity">
    <text evidence="2 8">Belongs to the UDP-glucose/GDP-mannose dehydrogenase family.</text>
</comment>
<evidence type="ECO:0000256" key="11">
    <source>
        <dbReference type="PIRSR" id="PIRSR500134-3"/>
    </source>
</evidence>
<evidence type="ECO:0000313" key="14">
    <source>
        <dbReference type="Proteomes" id="UP000435138"/>
    </source>
</evidence>
<feature type="binding site" evidence="10">
    <location>
        <position position="216"/>
    </location>
    <ligand>
        <name>substrate</name>
    </ligand>
</feature>
<feature type="binding site" evidence="11">
    <location>
        <position position="130"/>
    </location>
    <ligand>
        <name>NAD(+)</name>
        <dbReference type="ChEBI" id="CHEBI:57540"/>
    </ligand>
</feature>
<dbReference type="EC" id="1.1.1.22" evidence="3 8"/>
<evidence type="ECO:0000256" key="8">
    <source>
        <dbReference type="PIRNR" id="PIRNR000124"/>
    </source>
</evidence>
<evidence type="ECO:0000256" key="7">
    <source>
        <dbReference type="ARBA" id="ARBA00047473"/>
    </source>
</evidence>
<proteinExistence type="inferred from homology"/>
<dbReference type="InterPro" id="IPR036220">
    <property type="entry name" value="UDP-Glc/GDP-Man_DH_C_sf"/>
</dbReference>
<dbReference type="InterPro" id="IPR036291">
    <property type="entry name" value="NAD(P)-bd_dom_sf"/>
</dbReference>
<dbReference type="GO" id="GO:0051287">
    <property type="term" value="F:NAD binding"/>
    <property type="evidence" value="ECO:0007669"/>
    <property type="project" value="InterPro"/>
</dbReference>
<dbReference type="Gene3D" id="3.40.50.720">
    <property type="entry name" value="NAD(P)-binding Rossmann-like Domain"/>
    <property type="match status" value="2"/>
</dbReference>
<dbReference type="Pfam" id="PF03721">
    <property type="entry name" value="UDPG_MGDP_dh_N"/>
    <property type="match status" value="1"/>
</dbReference>
<organism evidence="13 14">
    <name type="scientific">Endobacterium cereale</name>
    <dbReference type="NCBI Taxonomy" id="2663029"/>
    <lineage>
        <taxon>Bacteria</taxon>
        <taxon>Pseudomonadati</taxon>
        <taxon>Pseudomonadota</taxon>
        <taxon>Alphaproteobacteria</taxon>
        <taxon>Hyphomicrobiales</taxon>
        <taxon>Rhizobiaceae</taxon>
        <taxon>Endobacterium</taxon>
    </lineage>
</organism>
<dbReference type="SMART" id="SM00984">
    <property type="entry name" value="UDPG_MGDP_dh_C"/>
    <property type="match status" value="1"/>
</dbReference>
<evidence type="ECO:0000256" key="10">
    <source>
        <dbReference type="PIRSR" id="PIRSR500134-2"/>
    </source>
</evidence>
<evidence type="ECO:0000256" key="3">
    <source>
        <dbReference type="ARBA" id="ARBA00012954"/>
    </source>
</evidence>
<dbReference type="GO" id="GO:0003979">
    <property type="term" value="F:UDP-glucose 6-dehydrogenase activity"/>
    <property type="evidence" value="ECO:0007669"/>
    <property type="project" value="UniProtKB-EC"/>
</dbReference>
<dbReference type="Pfam" id="PF00984">
    <property type="entry name" value="UDPG_MGDP_dh"/>
    <property type="match status" value="1"/>
</dbReference>
<dbReference type="Gene3D" id="1.20.5.100">
    <property type="entry name" value="Cytochrome c1, transmembrane anchor, C-terminal"/>
    <property type="match status" value="1"/>
</dbReference>
<reference evidence="13 14" key="1">
    <citation type="submission" date="2019-11" db="EMBL/GenBank/DDBJ databases">
        <title>Genome analysis of Rhizobacterium cereale a novel genus and species isolated from maize roots in North Spain.</title>
        <authorList>
            <person name="Menendez E."/>
            <person name="Flores-Felix J.D."/>
            <person name="Ramirez-Bahena M.-H."/>
            <person name="Igual J.M."/>
            <person name="Garcia-Fraile P."/>
            <person name="Peix A."/>
            <person name="Velazquez E."/>
        </authorList>
    </citation>
    <scope>NUCLEOTIDE SEQUENCE [LARGE SCALE GENOMIC DNA]</scope>
    <source>
        <strain evidence="13 14">RZME27</strain>
    </source>
</reference>